<dbReference type="SUPFAM" id="SSF103657">
    <property type="entry name" value="BAR/IMD domain-like"/>
    <property type="match status" value="1"/>
</dbReference>
<sequence>MASYGARYASQPFFRFSSSERLTLPSSSSTSSSNPYSLPDSEPLVHQRATSHLALLPAFSSFLSTLGSLNRDYTHKAASHIGAFRLQIAKSAQERAGDSATTERALSGVLEQVDLQVRMAGEGFEMTAREVAARMEQVGSRLDAVRKRHHQFYAQLMTQRDKAYEQRDRSRSAYFSACEAVESARQKRATAKEGRDSDKATRVYDAAYSEMLLAKDQYLVDLDGANVAKQRIYSVHLPHLIDEYQSLEASAVKQLEDLLGRMLEIQTESGQKVLQAVDKAKQALATIDVGADQQAFVTQHATTLMAAYEHPPDLLFEECPVWHDTDDFAITPAAIVYLQNVKSKAQSKIGEISPAIETKRREVGSLQNLRDTYEASRGLGDTVGVIENLYNVSHETALLELQHSELQASVEIIDAALGENASTDLRPHEFKGSSFVTPQTCAVCASSVWGKGLKCAKCDMAVHPKCELKVPAGCAARPGAGVVRGKSKRLSGAPASISASGANSSTTSLSRTASTLSHASSLESSTAAGGGPPRRSVPPAFGSERSPASPSPPALPAQTSPPQQTATLLYDFTASSELELSVGAGEVVEVLEPEDASGWIKVRLAGDGREGLVPANYMQMGGVSNGTVGAAAAPASATQRAQALYAYVAQSEAELSLAEGDVVDLTPTGMDAAEGWAEVTKDGRTGLVPAAYVSALLSHTRAIA</sequence>
<dbReference type="SUPFAM" id="SSF50044">
    <property type="entry name" value="SH3-domain"/>
    <property type="match status" value="2"/>
</dbReference>
<dbReference type="InterPro" id="IPR035459">
    <property type="entry name" value="Bzz1_SH3_1"/>
</dbReference>
<dbReference type="InterPro" id="IPR046349">
    <property type="entry name" value="C1-like_sf"/>
</dbReference>
<feature type="domain" description="SH3" evidence="8">
    <location>
        <begin position="561"/>
        <end position="623"/>
    </location>
</feature>
<evidence type="ECO:0000259" key="9">
    <source>
        <dbReference type="PROSITE" id="PS50081"/>
    </source>
</evidence>
<feature type="compositionally biased region" description="Low complexity" evidence="7">
    <location>
        <begin position="490"/>
        <end position="527"/>
    </location>
</feature>
<dbReference type="Gene3D" id="1.20.1270.60">
    <property type="entry name" value="Arfaptin homology (AH) domain/BAR domain"/>
    <property type="match status" value="1"/>
</dbReference>
<dbReference type="PROSITE" id="PS50002">
    <property type="entry name" value="SH3"/>
    <property type="match status" value="2"/>
</dbReference>
<dbReference type="InterPro" id="IPR036028">
    <property type="entry name" value="SH3-like_dom_sf"/>
</dbReference>
<dbReference type="EMBL" id="PUHQ01000046">
    <property type="protein sequence ID" value="KAG0660262.1"/>
    <property type="molecule type" value="Genomic_DNA"/>
</dbReference>
<dbReference type="PANTHER" id="PTHR15735">
    <property type="entry name" value="FCH AND DOUBLE SH3 DOMAINS PROTEIN"/>
    <property type="match status" value="1"/>
</dbReference>
<feature type="domain" description="Phorbol-ester/DAG-type" evidence="9">
    <location>
        <begin position="427"/>
        <end position="474"/>
    </location>
</feature>
<dbReference type="Pfam" id="PF14604">
    <property type="entry name" value="SH3_9"/>
    <property type="match status" value="1"/>
</dbReference>
<dbReference type="Proteomes" id="UP000777482">
    <property type="component" value="Unassembled WGS sequence"/>
</dbReference>
<name>A0A9P7B525_RHOMI</name>
<dbReference type="SMART" id="SM00109">
    <property type="entry name" value="C1"/>
    <property type="match status" value="1"/>
</dbReference>
<keyword evidence="3" id="KW-0862">Zinc</keyword>
<accession>A0A9P7B525</accession>
<evidence type="ECO:0000256" key="6">
    <source>
        <dbReference type="PROSITE-ProRule" id="PRU01077"/>
    </source>
</evidence>
<evidence type="ECO:0008006" key="13">
    <source>
        <dbReference type="Google" id="ProtNLM"/>
    </source>
</evidence>
<organism evidence="11 12">
    <name type="scientific">Rhodotorula mucilaginosa</name>
    <name type="common">Yeast</name>
    <name type="synonym">Rhodotorula rubra</name>
    <dbReference type="NCBI Taxonomy" id="5537"/>
    <lineage>
        <taxon>Eukaryota</taxon>
        <taxon>Fungi</taxon>
        <taxon>Dikarya</taxon>
        <taxon>Basidiomycota</taxon>
        <taxon>Pucciniomycotina</taxon>
        <taxon>Microbotryomycetes</taxon>
        <taxon>Sporidiobolales</taxon>
        <taxon>Sporidiobolaceae</taxon>
        <taxon>Rhodotorula</taxon>
    </lineage>
</organism>
<dbReference type="CDD" id="cd11912">
    <property type="entry name" value="SH3_Bzz1_1"/>
    <property type="match status" value="1"/>
</dbReference>
<dbReference type="GO" id="GO:0030833">
    <property type="term" value="P:regulation of actin filament polymerization"/>
    <property type="evidence" value="ECO:0007669"/>
    <property type="project" value="TreeGrafter"/>
</dbReference>
<keyword evidence="2" id="KW-0479">Metal-binding</keyword>
<dbReference type="Pfam" id="PF00130">
    <property type="entry name" value="C1_1"/>
    <property type="match status" value="1"/>
</dbReference>
<evidence type="ECO:0000313" key="11">
    <source>
        <dbReference type="EMBL" id="KAG0660262.1"/>
    </source>
</evidence>
<keyword evidence="4 6" id="KW-0175">Coiled coil</keyword>
<dbReference type="GO" id="GO:0046872">
    <property type="term" value="F:metal ion binding"/>
    <property type="evidence" value="ECO:0007669"/>
    <property type="project" value="UniProtKB-KW"/>
</dbReference>
<evidence type="ECO:0000259" key="10">
    <source>
        <dbReference type="PROSITE" id="PS51741"/>
    </source>
</evidence>
<protein>
    <recommendedName>
        <fullName evidence="13">Actin polymerization protein Bzz1</fullName>
    </recommendedName>
</protein>
<keyword evidence="12" id="KW-1185">Reference proteome</keyword>
<dbReference type="InterPro" id="IPR027267">
    <property type="entry name" value="AH/BAR_dom_sf"/>
</dbReference>
<dbReference type="Gene3D" id="6.10.140.470">
    <property type="match status" value="1"/>
</dbReference>
<dbReference type="AlphaFoldDB" id="A0A9P7B525"/>
<evidence type="ECO:0000256" key="3">
    <source>
        <dbReference type="ARBA" id="ARBA00022833"/>
    </source>
</evidence>
<dbReference type="InterPro" id="IPR057870">
    <property type="entry name" value="HR1_TOCA"/>
</dbReference>
<dbReference type="SUPFAM" id="SSF57889">
    <property type="entry name" value="Cysteine-rich domain"/>
    <property type="match status" value="1"/>
</dbReference>
<evidence type="ECO:0000256" key="5">
    <source>
        <dbReference type="PROSITE-ProRule" id="PRU00192"/>
    </source>
</evidence>
<dbReference type="InterPro" id="IPR001452">
    <property type="entry name" value="SH3_domain"/>
</dbReference>
<dbReference type="PROSITE" id="PS00479">
    <property type="entry name" value="ZF_DAG_PE_1"/>
    <property type="match status" value="1"/>
</dbReference>
<evidence type="ECO:0000256" key="4">
    <source>
        <dbReference type="ARBA" id="ARBA00023054"/>
    </source>
</evidence>
<dbReference type="InterPro" id="IPR031160">
    <property type="entry name" value="F_BAR_dom"/>
</dbReference>
<evidence type="ECO:0000313" key="12">
    <source>
        <dbReference type="Proteomes" id="UP000777482"/>
    </source>
</evidence>
<dbReference type="OrthoDB" id="8783038at2759"/>
<evidence type="ECO:0000259" key="8">
    <source>
        <dbReference type="PROSITE" id="PS50002"/>
    </source>
</evidence>
<dbReference type="PANTHER" id="PTHR15735:SF21">
    <property type="entry name" value="PROTEIN NERVOUS WRECK"/>
    <property type="match status" value="1"/>
</dbReference>
<reference evidence="11 12" key="1">
    <citation type="submission" date="2020-11" db="EMBL/GenBank/DDBJ databases">
        <title>Kefir isolates.</title>
        <authorList>
            <person name="Marcisauskas S."/>
            <person name="Kim Y."/>
            <person name="Blasche S."/>
        </authorList>
    </citation>
    <scope>NUCLEOTIDE SEQUENCE [LARGE SCALE GENOMIC DNA]</scope>
    <source>
        <strain evidence="11 12">KR</strain>
    </source>
</reference>
<proteinExistence type="predicted"/>
<dbReference type="Gene3D" id="3.30.60.20">
    <property type="match status" value="1"/>
</dbReference>
<feature type="domain" description="SH3" evidence="8">
    <location>
        <begin position="636"/>
        <end position="698"/>
    </location>
</feature>
<dbReference type="InterPro" id="IPR002219">
    <property type="entry name" value="PKC_DAG/PE"/>
</dbReference>
<gene>
    <name evidence="11" type="ORF">C6P46_004716</name>
</gene>
<dbReference type="PROSITE" id="PS50081">
    <property type="entry name" value="ZF_DAG_PE_2"/>
    <property type="match status" value="1"/>
</dbReference>
<evidence type="ECO:0000256" key="2">
    <source>
        <dbReference type="ARBA" id="ARBA00022723"/>
    </source>
</evidence>
<keyword evidence="1 5" id="KW-0728">SH3 domain</keyword>
<evidence type="ECO:0000256" key="1">
    <source>
        <dbReference type="ARBA" id="ARBA00022443"/>
    </source>
</evidence>
<dbReference type="InterPro" id="IPR020454">
    <property type="entry name" value="DAG/PE-bd"/>
</dbReference>
<dbReference type="CDD" id="cd20824">
    <property type="entry name" value="C1_SpBZZ1-like"/>
    <property type="match status" value="1"/>
</dbReference>
<comment type="caution">
    <text evidence="11">The sequence shown here is derived from an EMBL/GenBank/DDBJ whole genome shotgun (WGS) entry which is preliminary data.</text>
</comment>
<dbReference type="Gene3D" id="2.30.30.40">
    <property type="entry name" value="SH3 Domains"/>
    <property type="match status" value="2"/>
</dbReference>
<evidence type="ECO:0000256" key="7">
    <source>
        <dbReference type="SAM" id="MobiDB-lite"/>
    </source>
</evidence>
<dbReference type="Pfam" id="PF25610">
    <property type="entry name" value="HR1_TOCA"/>
    <property type="match status" value="1"/>
</dbReference>
<feature type="domain" description="F-BAR" evidence="10">
    <location>
        <begin position="30"/>
        <end position="292"/>
    </location>
</feature>
<feature type="region of interest" description="Disordered" evidence="7">
    <location>
        <begin position="483"/>
        <end position="562"/>
    </location>
</feature>
<dbReference type="Pfam" id="PF00018">
    <property type="entry name" value="SH3_1"/>
    <property type="match status" value="1"/>
</dbReference>
<dbReference type="SMART" id="SM00326">
    <property type="entry name" value="SH3"/>
    <property type="match status" value="2"/>
</dbReference>
<dbReference type="PRINTS" id="PR00008">
    <property type="entry name" value="DAGPEDOMAIN"/>
</dbReference>
<dbReference type="PROSITE" id="PS51741">
    <property type="entry name" value="F_BAR"/>
    <property type="match status" value="1"/>
</dbReference>